<name>A0ACB7T880_HYAAI</name>
<keyword evidence="2" id="KW-1185">Reference proteome</keyword>
<evidence type="ECO:0000313" key="1">
    <source>
        <dbReference type="EMBL" id="KAH6941617.1"/>
    </source>
</evidence>
<gene>
    <name evidence="1" type="ORF">HPB50_020981</name>
</gene>
<dbReference type="Proteomes" id="UP000821845">
    <property type="component" value="Chromosome 11"/>
</dbReference>
<accession>A0ACB7T880</accession>
<reference evidence="1" key="1">
    <citation type="submission" date="2020-05" db="EMBL/GenBank/DDBJ databases">
        <title>Large-scale comparative analyses of tick genomes elucidate their genetic diversity and vector capacities.</title>
        <authorList>
            <person name="Jia N."/>
            <person name="Wang J."/>
            <person name="Shi W."/>
            <person name="Du L."/>
            <person name="Sun Y."/>
            <person name="Zhan W."/>
            <person name="Jiang J."/>
            <person name="Wang Q."/>
            <person name="Zhang B."/>
            <person name="Ji P."/>
            <person name="Sakyi L.B."/>
            <person name="Cui X."/>
            <person name="Yuan T."/>
            <person name="Jiang B."/>
            <person name="Yang W."/>
            <person name="Lam T.T.-Y."/>
            <person name="Chang Q."/>
            <person name="Ding S."/>
            <person name="Wang X."/>
            <person name="Zhu J."/>
            <person name="Ruan X."/>
            <person name="Zhao L."/>
            <person name="Wei J."/>
            <person name="Que T."/>
            <person name="Du C."/>
            <person name="Cheng J."/>
            <person name="Dai P."/>
            <person name="Han X."/>
            <person name="Huang E."/>
            <person name="Gao Y."/>
            <person name="Liu J."/>
            <person name="Shao H."/>
            <person name="Ye R."/>
            <person name="Li L."/>
            <person name="Wei W."/>
            <person name="Wang X."/>
            <person name="Wang C."/>
            <person name="Yang T."/>
            <person name="Huo Q."/>
            <person name="Li W."/>
            <person name="Guo W."/>
            <person name="Chen H."/>
            <person name="Zhou L."/>
            <person name="Ni X."/>
            <person name="Tian J."/>
            <person name="Zhou Y."/>
            <person name="Sheng Y."/>
            <person name="Liu T."/>
            <person name="Pan Y."/>
            <person name="Xia L."/>
            <person name="Li J."/>
            <person name="Zhao F."/>
            <person name="Cao W."/>
        </authorList>
    </citation>
    <scope>NUCLEOTIDE SEQUENCE</scope>
    <source>
        <strain evidence="1">Hyas-2018</strain>
    </source>
</reference>
<dbReference type="EMBL" id="CM023491">
    <property type="protein sequence ID" value="KAH6941617.1"/>
    <property type="molecule type" value="Genomic_DNA"/>
</dbReference>
<protein>
    <submittedName>
        <fullName evidence="1">Uncharacterized protein</fullName>
    </submittedName>
</protein>
<comment type="caution">
    <text evidence="1">The sequence shown here is derived from an EMBL/GenBank/DDBJ whole genome shotgun (WGS) entry which is preliminary data.</text>
</comment>
<evidence type="ECO:0000313" key="2">
    <source>
        <dbReference type="Proteomes" id="UP000821845"/>
    </source>
</evidence>
<organism evidence="1 2">
    <name type="scientific">Hyalomma asiaticum</name>
    <name type="common">Tick</name>
    <dbReference type="NCBI Taxonomy" id="266040"/>
    <lineage>
        <taxon>Eukaryota</taxon>
        <taxon>Metazoa</taxon>
        <taxon>Ecdysozoa</taxon>
        <taxon>Arthropoda</taxon>
        <taxon>Chelicerata</taxon>
        <taxon>Arachnida</taxon>
        <taxon>Acari</taxon>
        <taxon>Parasitiformes</taxon>
        <taxon>Ixodida</taxon>
        <taxon>Ixodoidea</taxon>
        <taxon>Ixodidae</taxon>
        <taxon>Hyalomminae</taxon>
        <taxon>Hyalomma</taxon>
    </lineage>
</organism>
<sequence length="129" mass="14379">MCSHRKVSGVNTVHCRPSESKTKRRRSNANKQPRLLLLTTTQEGGGNRETQEEAAGGPPLPVGGVCNQEKRLGRWEPRRRLVEDTHTPRSIIKHRGAVHTYTLSPRSPPPPPLETFDFVVIVVGTREEG</sequence>
<proteinExistence type="predicted"/>